<dbReference type="Proteomes" id="UP000244240">
    <property type="component" value="Unassembled WGS sequence"/>
</dbReference>
<sequence>MIGKLLTKARELLKPSAPDGARSDRKEPPVPKQPNGPIPAAQRTISPAAPENILLYEEGDFRFSMPLEKEEREVLEEARKRYAEMKERFGEGANAWEKNQLAHFKAKQYWSLQIFYKDRAQFHYKRRNEDPESLKKAIYYCQKQIQYAPMAIRAHRMDPLTKELPHHYGYRQLAIIRDKEGQYDEAIRLCEEALNQGWKGDWEARIERYKKKRSGT</sequence>
<evidence type="ECO:0008006" key="4">
    <source>
        <dbReference type="Google" id="ProtNLM"/>
    </source>
</evidence>
<comment type="caution">
    <text evidence="2">The sequence shown here is derived from an EMBL/GenBank/DDBJ whole genome shotgun (WGS) entry which is preliminary data.</text>
</comment>
<proteinExistence type="predicted"/>
<gene>
    <name evidence="2" type="ORF">C8P63_11575</name>
</gene>
<dbReference type="InterPro" id="IPR011990">
    <property type="entry name" value="TPR-like_helical_dom_sf"/>
</dbReference>
<dbReference type="AlphaFoldDB" id="A0A2T6BRS3"/>
<accession>A0A2T6BRS3</accession>
<evidence type="ECO:0000256" key="1">
    <source>
        <dbReference type="SAM" id="MobiDB-lite"/>
    </source>
</evidence>
<organism evidence="2 3">
    <name type="scientific">Melghirimyces profundicolus</name>
    <dbReference type="NCBI Taxonomy" id="1242148"/>
    <lineage>
        <taxon>Bacteria</taxon>
        <taxon>Bacillati</taxon>
        <taxon>Bacillota</taxon>
        <taxon>Bacilli</taxon>
        <taxon>Bacillales</taxon>
        <taxon>Thermoactinomycetaceae</taxon>
        <taxon>Melghirimyces</taxon>
    </lineage>
</organism>
<keyword evidence="3" id="KW-1185">Reference proteome</keyword>
<name>A0A2T6BRS3_9BACL</name>
<reference evidence="2 3" key="1">
    <citation type="submission" date="2018-04" db="EMBL/GenBank/DDBJ databases">
        <title>Genomic Encyclopedia of Archaeal and Bacterial Type Strains, Phase II (KMG-II): from individual species to whole genera.</title>
        <authorList>
            <person name="Goeker M."/>
        </authorList>
    </citation>
    <scope>NUCLEOTIDE SEQUENCE [LARGE SCALE GENOMIC DNA]</scope>
    <source>
        <strain evidence="2 3">DSM 45787</strain>
    </source>
</reference>
<dbReference type="RefSeq" id="WP_108024317.1">
    <property type="nucleotide sequence ID" value="NZ_QBKR01000015.1"/>
</dbReference>
<dbReference type="EMBL" id="QBKR01000015">
    <property type="protein sequence ID" value="PTX58677.1"/>
    <property type="molecule type" value="Genomic_DNA"/>
</dbReference>
<feature type="region of interest" description="Disordered" evidence="1">
    <location>
        <begin position="1"/>
        <end position="46"/>
    </location>
</feature>
<dbReference type="Gene3D" id="1.25.40.10">
    <property type="entry name" value="Tetratricopeptide repeat domain"/>
    <property type="match status" value="1"/>
</dbReference>
<dbReference type="OrthoDB" id="2988417at2"/>
<protein>
    <recommendedName>
        <fullName evidence="4">Tetratricopeptide repeat protein</fullName>
    </recommendedName>
</protein>
<evidence type="ECO:0000313" key="2">
    <source>
        <dbReference type="EMBL" id="PTX58677.1"/>
    </source>
</evidence>
<evidence type="ECO:0000313" key="3">
    <source>
        <dbReference type="Proteomes" id="UP000244240"/>
    </source>
</evidence>